<evidence type="ECO:0000259" key="2">
    <source>
        <dbReference type="Pfam" id="PF07985"/>
    </source>
</evidence>
<name>A0A2K3PNL0_TRIPR</name>
<feature type="domain" description="SRR1-like" evidence="2">
    <location>
        <begin position="93"/>
        <end position="264"/>
    </location>
</feature>
<accession>A0A2K3PNL0</accession>
<dbReference type="Pfam" id="PF07985">
    <property type="entry name" value="SRR1"/>
    <property type="match status" value="1"/>
</dbReference>
<proteinExistence type="inferred from homology"/>
<dbReference type="OrthoDB" id="551431at2759"/>
<reference evidence="3 4" key="2">
    <citation type="journal article" date="2017" name="Front. Plant Sci.">
        <title>Gene Classification and Mining of Molecular Markers Useful in Red Clover (Trifolium pratense) Breeding.</title>
        <authorList>
            <person name="Istvanek J."/>
            <person name="Dluhosova J."/>
            <person name="Dluhos P."/>
            <person name="Patkova L."/>
            <person name="Nedelnik J."/>
            <person name="Repkova J."/>
        </authorList>
    </citation>
    <scope>NUCLEOTIDE SEQUENCE [LARGE SCALE GENOMIC DNA]</scope>
    <source>
        <strain evidence="4">cv. Tatra</strain>
        <tissue evidence="3">Young leaves</tissue>
    </source>
</reference>
<evidence type="ECO:0000313" key="3">
    <source>
        <dbReference type="EMBL" id="PNY16861.1"/>
    </source>
</evidence>
<reference evidence="3 4" key="1">
    <citation type="journal article" date="2014" name="Am. J. Bot.">
        <title>Genome assembly and annotation for red clover (Trifolium pratense; Fabaceae).</title>
        <authorList>
            <person name="Istvanek J."/>
            <person name="Jaros M."/>
            <person name="Krenek A."/>
            <person name="Repkova J."/>
        </authorList>
    </citation>
    <scope>NUCLEOTIDE SEQUENCE [LARGE SCALE GENOMIC DNA]</scope>
    <source>
        <strain evidence="4">cv. Tatra</strain>
        <tissue evidence="3">Young leaves</tissue>
    </source>
</reference>
<dbReference type="GO" id="GO:0005634">
    <property type="term" value="C:nucleus"/>
    <property type="evidence" value="ECO:0007669"/>
    <property type="project" value="TreeGrafter"/>
</dbReference>
<evidence type="ECO:0000313" key="4">
    <source>
        <dbReference type="Proteomes" id="UP000236291"/>
    </source>
</evidence>
<evidence type="ECO:0000256" key="1">
    <source>
        <dbReference type="ARBA" id="ARBA00009856"/>
    </source>
</evidence>
<dbReference type="Proteomes" id="UP000236291">
    <property type="component" value="Unassembled WGS sequence"/>
</dbReference>
<dbReference type="GO" id="GO:0005737">
    <property type="term" value="C:cytoplasm"/>
    <property type="evidence" value="ECO:0007669"/>
    <property type="project" value="TreeGrafter"/>
</dbReference>
<gene>
    <name evidence="3" type="ORF">L195_g013589</name>
</gene>
<dbReference type="EMBL" id="ASHM01008868">
    <property type="protein sequence ID" value="PNY16861.1"/>
    <property type="molecule type" value="Genomic_DNA"/>
</dbReference>
<dbReference type="InterPro" id="IPR012942">
    <property type="entry name" value="SRR1-like"/>
</dbReference>
<comment type="similarity">
    <text evidence="1">Belongs to the SRR1 family.</text>
</comment>
<dbReference type="PANTHER" id="PTHR28626:SF3">
    <property type="entry name" value="SRR1-LIKE PROTEIN"/>
    <property type="match status" value="1"/>
</dbReference>
<dbReference type="InterPro" id="IPR040044">
    <property type="entry name" value="SRR1L"/>
</dbReference>
<dbReference type="AlphaFoldDB" id="A0A2K3PNL0"/>
<protein>
    <submittedName>
        <fullName evidence="3">Protein sensitivity to red light reduced 1-like</fullName>
    </submittedName>
</protein>
<comment type="caution">
    <text evidence="3">The sequence shown here is derived from an EMBL/GenBank/DDBJ whole genome shotgun (WGS) entry which is preliminary data.</text>
</comment>
<dbReference type="STRING" id="57577.A0A2K3PNL0"/>
<sequence>MAASAKTLTNSNCTTDEDWTVVLPRRGRQKRKITEVGRILEEKQEPWTPTDSQTDPSREAPLMQKMEDYISKIGNSQFYHTFSDQIQTSALDSFHKVLGSETKMQMVIYGIGSIELYEPPCLQLSIAMLMKRDFNWIGNIEVFDPILSATESRVLEALGCTVMSINEHGKREALKPTMFFMPHCEAELYINLLRANWKLNLLKNMVLFGNSFEAYEEHLALCKYTSIPNSIGHILAARSFTSEFKIETISDDYYKAFHDSSWHFFSPVHETELQFINS</sequence>
<dbReference type="PANTHER" id="PTHR28626">
    <property type="entry name" value="SRR1-LIKE PROTEIN"/>
    <property type="match status" value="1"/>
</dbReference>
<organism evidence="3 4">
    <name type="scientific">Trifolium pratense</name>
    <name type="common">Red clover</name>
    <dbReference type="NCBI Taxonomy" id="57577"/>
    <lineage>
        <taxon>Eukaryota</taxon>
        <taxon>Viridiplantae</taxon>
        <taxon>Streptophyta</taxon>
        <taxon>Embryophyta</taxon>
        <taxon>Tracheophyta</taxon>
        <taxon>Spermatophyta</taxon>
        <taxon>Magnoliopsida</taxon>
        <taxon>eudicotyledons</taxon>
        <taxon>Gunneridae</taxon>
        <taxon>Pentapetalae</taxon>
        <taxon>rosids</taxon>
        <taxon>fabids</taxon>
        <taxon>Fabales</taxon>
        <taxon>Fabaceae</taxon>
        <taxon>Papilionoideae</taxon>
        <taxon>50 kb inversion clade</taxon>
        <taxon>NPAAA clade</taxon>
        <taxon>Hologalegina</taxon>
        <taxon>IRL clade</taxon>
        <taxon>Trifolieae</taxon>
        <taxon>Trifolium</taxon>
    </lineage>
</organism>